<dbReference type="GO" id="GO:0004300">
    <property type="term" value="F:enoyl-CoA hydratase activity"/>
    <property type="evidence" value="ECO:0007669"/>
    <property type="project" value="UniProtKB-EC"/>
</dbReference>
<dbReference type="EMBL" id="MAEM01000159">
    <property type="protein sequence ID" value="OBS02621.1"/>
    <property type="molecule type" value="Genomic_DNA"/>
</dbReference>
<dbReference type="Gene3D" id="3.90.226.10">
    <property type="entry name" value="2-enoyl-CoA Hydratase, Chain A, domain 1"/>
    <property type="match status" value="1"/>
</dbReference>
<keyword evidence="2" id="KW-0276">Fatty acid metabolism</keyword>
<comment type="function">
    <text evidence="1">Could possibly oxidize fatty acids using specific components.</text>
</comment>
<evidence type="ECO:0000256" key="4">
    <source>
        <dbReference type="ARBA" id="ARBA00023709"/>
    </source>
</evidence>
<evidence type="ECO:0000313" key="8">
    <source>
        <dbReference type="Proteomes" id="UP000093757"/>
    </source>
</evidence>
<comment type="similarity">
    <text evidence="6">Belongs to the enoyl-CoA hydratase/isomerase family.</text>
</comment>
<dbReference type="PANTHER" id="PTHR43459">
    <property type="entry name" value="ENOYL-COA HYDRATASE"/>
    <property type="match status" value="1"/>
</dbReference>
<comment type="catalytic activity">
    <reaction evidence="4">
        <text>a (3S)-3-hydroxyacyl-CoA = a (2E)-enoyl-CoA + H2O</text>
        <dbReference type="Rhea" id="RHEA:16105"/>
        <dbReference type="ChEBI" id="CHEBI:15377"/>
        <dbReference type="ChEBI" id="CHEBI:57318"/>
        <dbReference type="ChEBI" id="CHEBI:58856"/>
        <dbReference type="EC" id="4.2.1.17"/>
    </reaction>
</comment>
<dbReference type="CDD" id="cd06558">
    <property type="entry name" value="crotonase-like"/>
    <property type="match status" value="1"/>
</dbReference>
<name>A0A1A6BJZ5_MYCGO</name>
<dbReference type="PROSITE" id="PS00166">
    <property type="entry name" value="ENOYL_COA_HYDRATASE"/>
    <property type="match status" value="1"/>
</dbReference>
<dbReference type="Pfam" id="PF00378">
    <property type="entry name" value="ECH_1"/>
    <property type="match status" value="1"/>
</dbReference>
<accession>A0A1A6BJZ5</accession>
<evidence type="ECO:0000256" key="5">
    <source>
        <dbReference type="ARBA" id="ARBA00023717"/>
    </source>
</evidence>
<comment type="catalytic activity">
    <reaction evidence="5">
        <text>a 4-saturated-(3S)-3-hydroxyacyl-CoA = a (3E)-enoyl-CoA + H2O</text>
        <dbReference type="Rhea" id="RHEA:20724"/>
        <dbReference type="ChEBI" id="CHEBI:15377"/>
        <dbReference type="ChEBI" id="CHEBI:58521"/>
        <dbReference type="ChEBI" id="CHEBI:137480"/>
        <dbReference type="EC" id="4.2.1.17"/>
    </reaction>
</comment>
<dbReference type="InterPro" id="IPR018376">
    <property type="entry name" value="Enoyl-CoA_hyd/isom_CS"/>
</dbReference>
<dbReference type="Proteomes" id="UP000093757">
    <property type="component" value="Unassembled WGS sequence"/>
</dbReference>
<comment type="caution">
    <text evidence="7">The sequence shown here is derived from an EMBL/GenBank/DDBJ whole genome shotgun (WGS) entry which is preliminary data.</text>
</comment>
<dbReference type="AlphaFoldDB" id="A0A1A6BJZ5"/>
<evidence type="ECO:0000313" key="7">
    <source>
        <dbReference type="EMBL" id="OBS02621.1"/>
    </source>
</evidence>
<evidence type="ECO:0000256" key="6">
    <source>
        <dbReference type="RuleBase" id="RU003707"/>
    </source>
</evidence>
<evidence type="ECO:0000256" key="1">
    <source>
        <dbReference type="ARBA" id="ARBA00002994"/>
    </source>
</evidence>
<protein>
    <submittedName>
        <fullName evidence="7">Enoyl-CoA hydratase</fullName>
    </submittedName>
</protein>
<dbReference type="InterPro" id="IPR001753">
    <property type="entry name" value="Enoyl-CoA_hydra/iso"/>
</dbReference>
<dbReference type="PANTHER" id="PTHR43459:SF1">
    <property type="entry name" value="EG:BACN32G11.4 PROTEIN"/>
    <property type="match status" value="1"/>
</dbReference>
<dbReference type="SUPFAM" id="SSF52096">
    <property type="entry name" value="ClpP/crotonase"/>
    <property type="match status" value="1"/>
</dbReference>
<sequence length="243" mass="25207">MVEIELTVESGVATLTLAAPQRRNALTPEMSRELVAAADRVDADTSIGALVIRGSGGSFCAGAHTTTLGDAGSDPAEESTYASLSAIYAAFTRIGSVGAVTVAAVRGPAVGAGLNLALATDLRIVARTARLMSGFQRIGLHPGGGHFVLLSRLAGREAAAAMALCGAEINGDRAAQLGLAWESVADEDVEPRALELAREAAKDPALARAMARTFRLETGPPSLGWDAAVQTERAPQMWSMRRR</sequence>
<proteinExistence type="inferred from homology"/>
<evidence type="ECO:0000256" key="3">
    <source>
        <dbReference type="ARBA" id="ARBA00023098"/>
    </source>
</evidence>
<evidence type="ECO:0000256" key="2">
    <source>
        <dbReference type="ARBA" id="ARBA00022832"/>
    </source>
</evidence>
<dbReference type="InterPro" id="IPR029045">
    <property type="entry name" value="ClpP/crotonase-like_dom_sf"/>
</dbReference>
<organism evidence="7 8">
    <name type="scientific">Mycobacterium gordonae</name>
    <dbReference type="NCBI Taxonomy" id="1778"/>
    <lineage>
        <taxon>Bacteria</taxon>
        <taxon>Bacillati</taxon>
        <taxon>Actinomycetota</taxon>
        <taxon>Actinomycetes</taxon>
        <taxon>Mycobacteriales</taxon>
        <taxon>Mycobacteriaceae</taxon>
        <taxon>Mycobacterium</taxon>
    </lineage>
</organism>
<dbReference type="GO" id="GO:0006631">
    <property type="term" value="P:fatty acid metabolic process"/>
    <property type="evidence" value="ECO:0007669"/>
    <property type="project" value="UniProtKB-KW"/>
</dbReference>
<reference evidence="7 8" key="1">
    <citation type="submission" date="2016-06" db="EMBL/GenBank/DDBJ databases">
        <authorList>
            <person name="Kjaerup R.B."/>
            <person name="Dalgaard T.S."/>
            <person name="Juul-Madsen H.R."/>
        </authorList>
    </citation>
    <scope>NUCLEOTIDE SEQUENCE [LARGE SCALE GENOMIC DNA]</scope>
    <source>
        <strain evidence="7 8">1245752.6</strain>
    </source>
</reference>
<dbReference type="OrthoDB" id="9777711at2"/>
<gene>
    <name evidence="7" type="ORF">A9W98_13790</name>
</gene>
<keyword evidence="3" id="KW-0443">Lipid metabolism</keyword>